<sequence>MAPLKPVKSPYADSLKKSLNLMAPSMKLLPKPHFQATTTL</sequence>
<dbReference type="AlphaFoldDB" id="A0A099NQX8"/>
<comment type="caution">
    <text evidence="1">The sequence shown here is derived from an EMBL/GenBank/DDBJ whole genome shotgun (WGS) entry which is preliminary data.</text>
</comment>
<evidence type="ECO:0000313" key="2">
    <source>
        <dbReference type="Proteomes" id="UP000029867"/>
    </source>
</evidence>
<dbReference type="Proteomes" id="UP000029867">
    <property type="component" value="Unassembled WGS sequence"/>
</dbReference>
<evidence type="ECO:0000313" key="1">
    <source>
        <dbReference type="EMBL" id="KGK34321.1"/>
    </source>
</evidence>
<gene>
    <name evidence="1" type="ORF">JL09_g6532</name>
</gene>
<name>A0A099NQX8_PICKU</name>
<protein>
    <submittedName>
        <fullName evidence="1">Uncharacterized protein</fullName>
    </submittedName>
</protein>
<accession>A0A099NQX8</accession>
<dbReference type="EMBL" id="JQFK01001776">
    <property type="protein sequence ID" value="KGK34321.1"/>
    <property type="molecule type" value="Genomic_DNA"/>
</dbReference>
<reference evidence="2" key="1">
    <citation type="journal article" date="2014" name="Microb. Cell Fact.">
        <title>Exploiting Issatchenkia orientalis SD108 for succinic acid production.</title>
        <authorList>
            <person name="Xiao H."/>
            <person name="Shao Z."/>
            <person name="Jiang Y."/>
            <person name="Dole S."/>
            <person name="Zhao H."/>
        </authorList>
    </citation>
    <scope>NUCLEOTIDE SEQUENCE [LARGE SCALE GENOMIC DNA]</scope>
    <source>
        <strain evidence="2">SD108</strain>
    </source>
</reference>
<organism evidence="1 2">
    <name type="scientific">Pichia kudriavzevii</name>
    <name type="common">Yeast</name>
    <name type="synonym">Issatchenkia orientalis</name>
    <dbReference type="NCBI Taxonomy" id="4909"/>
    <lineage>
        <taxon>Eukaryota</taxon>
        <taxon>Fungi</taxon>
        <taxon>Dikarya</taxon>
        <taxon>Ascomycota</taxon>
        <taxon>Saccharomycotina</taxon>
        <taxon>Pichiomycetes</taxon>
        <taxon>Pichiales</taxon>
        <taxon>Pichiaceae</taxon>
        <taxon>Pichia</taxon>
    </lineage>
</organism>
<proteinExistence type="predicted"/>
<dbReference type="HOGENOM" id="CLU_3299515_0_0_1"/>